<dbReference type="InterPro" id="IPR036397">
    <property type="entry name" value="RNaseH_sf"/>
</dbReference>
<dbReference type="InterPro" id="IPR012337">
    <property type="entry name" value="RNaseH-like_sf"/>
</dbReference>
<evidence type="ECO:0000259" key="6">
    <source>
        <dbReference type="PROSITE" id="PS50994"/>
    </source>
</evidence>
<dbReference type="GO" id="GO:0005829">
    <property type="term" value="C:cytosol"/>
    <property type="evidence" value="ECO:0007669"/>
    <property type="project" value="TreeGrafter"/>
</dbReference>
<dbReference type="NCBIfam" id="NF033563">
    <property type="entry name" value="transpos_IS30"/>
    <property type="match status" value="1"/>
</dbReference>
<gene>
    <name evidence="7" type="ORF">DGD08_04260</name>
</gene>
<dbReference type="PANTHER" id="PTHR10948:SF23">
    <property type="entry name" value="TRANSPOSASE INSI FOR INSERTION SEQUENCE ELEMENT IS30A-RELATED"/>
    <property type="match status" value="1"/>
</dbReference>
<dbReference type="Gene3D" id="3.30.420.10">
    <property type="entry name" value="Ribonuclease H-like superfamily/Ribonuclease H"/>
    <property type="match status" value="1"/>
</dbReference>
<comment type="function">
    <text evidence="1">Required for the transposition of the insertion element.</text>
</comment>
<dbReference type="InterPro" id="IPR001598">
    <property type="entry name" value="Transposase_IS30_CS"/>
</dbReference>
<dbReference type="Pfam" id="PF13936">
    <property type="entry name" value="HTH_38"/>
    <property type="match status" value="1"/>
</dbReference>
<dbReference type="GO" id="GO:0015074">
    <property type="term" value="P:DNA integration"/>
    <property type="evidence" value="ECO:0007669"/>
    <property type="project" value="InterPro"/>
</dbReference>
<dbReference type="InterPro" id="IPR051917">
    <property type="entry name" value="Transposase-Integrase"/>
</dbReference>
<organism evidence="7 8">
    <name type="scientific">Gemmatimonas aurantiaca</name>
    <dbReference type="NCBI Taxonomy" id="173480"/>
    <lineage>
        <taxon>Bacteria</taxon>
        <taxon>Pseudomonadati</taxon>
        <taxon>Gemmatimonadota</taxon>
        <taxon>Gemmatimonadia</taxon>
        <taxon>Gemmatimonadales</taxon>
        <taxon>Gemmatimonadaceae</taxon>
        <taxon>Gemmatimonas</taxon>
    </lineage>
</organism>
<keyword evidence="4" id="KW-0238">DNA-binding</keyword>
<dbReference type="GO" id="GO:0003677">
    <property type="term" value="F:DNA binding"/>
    <property type="evidence" value="ECO:0007669"/>
    <property type="project" value="UniProtKB-KW"/>
</dbReference>
<name>A0A3D4V5J6_9BACT</name>
<evidence type="ECO:0000256" key="1">
    <source>
        <dbReference type="ARBA" id="ARBA00002190"/>
    </source>
</evidence>
<dbReference type="PROSITE" id="PS01043">
    <property type="entry name" value="TRANSPOSASE_IS30"/>
    <property type="match status" value="1"/>
</dbReference>
<comment type="similarity">
    <text evidence="2">Belongs to the transposase IS30 family.</text>
</comment>
<accession>A0A3D4V5J6</accession>
<dbReference type="GO" id="GO:0006313">
    <property type="term" value="P:DNA transposition"/>
    <property type="evidence" value="ECO:0007669"/>
    <property type="project" value="InterPro"/>
</dbReference>
<evidence type="ECO:0000256" key="3">
    <source>
        <dbReference type="ARBA" id="ARBA00022578"/>
    </source>
</evidence>
<dbReference type="SUPFAM" id="SSF53098">
    <property type="entry name" value="Ribonuclease H-like"/>
    <property type="match status" value="1"/>
</dbReference>
<reference evidence="7 8" key="1">
    <citation type="journal article" date="2018" name="Nat. Biotechnol.">
        <title>A standardized bacterial taxonomy based on genome phylogeny substantially revises the tree of life.</title>
        <authorList>
            <person name="Parks D.H."/>
            <person name="Chuvochina M."/>
            <person name="Waite D.W."/>
            <person name="Rinke C."/>
            <person name="Skarshewski A."/>
            <person name="Chaumeil P.A."/>
            <person name="Hugenholtz P."/>
        </authorList>
    </citation>
    <scope>NUCLEOTIDE SEQUENCE [LARGE SCALE GENOMIC DNA]</scope>
    <source>
        <strain evidence="7">UBA8844</strain>
    </source>
</reference>
<dbReference type="Pfam" id="PF00665">
    <property type="entry name" value="rve"/>
    <property type="match status" value="1"/>
</dbReference>
<keyword evidence="5" id="KW-0233">DNA recombination</keyword>
<dbReference type="AlphaFoldDB" id="A0A3D4V5J6"/>
<keyword evidence="3" id="KW-0815">Transposition</keyword>
<dbReference type="OMA" id="MWERWRK"/>
<evidence type="ECO:0000256" key="4">
    <source>
        <dbReference type="ARBA" id="ARBA00023125"/>
    </source>
</evidence>
<comment type="caution">
    <text evidence="7">The sequence shown here is derived from an EMBL/GenBank/DDBJ whole genome shotgun (WGS) entry which is preliminary data.</text>
</comment>
<evidence type="ECO:0000256" key="5">
    <source>
        <dbReference type="ARBA" id="ARBA00023172"/>
    </source>
</evidence>
<dbReference type="GO" id="GO:0004803">
    <property type="term" value="F:transposase activity"/>
    <property type="evidence" value="ECO:0007669"/>
    <property type="project" value="InterPro"/>
</dbReference>
<protein>
    <submittedName>
        <fullName evidence="7">IS30 family transposase ISGau8</fullName>
    </submittedName>
</protein>
<dbReference type="InterPro" id="IPR001584">
    <property type="entry name" value="Integrase_cat-core"/>
</dbReference>
<dbReference type="Proteomes" id="UP000264071">
    <property type="component" value="Unassembled WGS sequence"/>
</dbReference>
<evidence type="ECO:0000313" key="7">
    <source>
        <dbReference type="EMBL" id="HCT56409.1"/>
    </source>
</evidence>
<evidence type="ECO:0000313" key="8">
    <source>
        <dbReference type="Proteomes" id="UP000264071"/>
    </source>
</evidence>
<dbReference type="EMBL" id="DPIY01000005">
    <property type="protein sequence ID" value="HCT56409.1"/>
    <property type="molecule type" value="Genomic_DNA"/>
</dbReference>
<dbReference type="InterPro" id="IPR025246">
    <property type="entry name" value="IS30-like_HTH"/>
</dbReference>
<sequence>MEVCMEPRSISPRGFTSEQRGLLWMWHREGVSRRGIAERLGKLPGSVHFIIREAGGIAPRPRVRSPHQLSLADREAIERALARGASFRLIARWLGRAPSTISREVERHGGRDVYSAVRADIAAWVDARRPKPCRLATHRPLRRLVTAKLRLQWSPRQISRWLRRTAPQTPELHVSHETIYQSLYIQSRNVLRKELTQELRRRRVVRVARTATRKRQGRGQIVDAIPISQRPPEVADRAVPGHWEGDLIAGRDNSYIATLVERTTRFVILVRVPSKETTTVIPALIRQIRRLPAHLTRSLTWDRGTELAHHRVFSVATGVQVYFCDPQSPWQRGSNENTNGLLRQYFPKGVDLSTFTQRQLDAVADRLNGRPRETLDWRTPAEMIQQVLR</sequence>
<proteinExistence type="inferred from homology"/>
<feature type="domain" description="Integrase catalytic" evidence="6">
    <location>
        <begin position="227"/>
        <end position="388"/>
    </location>
</feature>
<evidence type="ECO:0000256" key="2">
    <source>
        <dbReference type="ARBA" id="ARBA00006363"/>
    </source>
</evidence>
<dbReference type="InterPro" id="IPR053392">
    <property type="entry name" value="Transposase_IS30-like"/>
</dbReference>
<dbReference type="PROSITE" id="PS50994">
    <property type="entry name" value="INTEGRASE"/>
    <property type="match status" value="1"/>
</dbReference>
<dbReference type="PANTHER" id="PTHR10948">
    <property type="entry name" value="TRANSPOSASE"/>
    <property type="match status" value="1"/>
</dbReference>